<proteinExistence type="predicted"/>
<evidence type="ECO:0000256" key="1">
    <source>
        <dbReference type="SAM" id="Phobius"/>
    </source>
</evidence>
<evidence type="ECO:0000313" key="4">
    <source>
        <dbReference type="Proteomes" id="UP001165160"/>
    </source>
</evidence>
<keyword evidence="1" id="KW-0812">Transmembrane</keyword>
<dbReference type="Gene3D" id="1.10.3110.10">
    <property type="entry name" value="protoporphyrinogen ix oxidase, domain 3"/>
    <property type="match status" value="1"/>
</dbReference>
<dbReference type="InterPro" id="IPR036188">
    <property type="entry name" value="FAD/NAD-bd_sf"/>
</dbReference>
<dbReference type="PANTHER" id="PTHR42923">
    <property type="entry name" value="PROTOPORPHYRINOGEN OXIDASE"/>
    <property type="match status" value="1"/>
</dbReference>
<dbReference type="GO" id="GO:0016491">
    <property type="term" value="F:oxidoreductase activity"/>
    <property type="evidence" value="ECO:0007669"/>
    <property type="project" value="InterPro"/>
</dbReference>
<keyword evidence="4" id="KW-1185">Reference proteome</keyword>
<dbReference type="Proteomes" id="UP001165160">
    <property type="component" value="Unassembled WGS sequence"/>
</dbReference>
<accession>A0A9W7CP03</accession>
<evidence type="ECO:0000313" key="3">
    <source>
        <dbReference type="EMBL" id="GMI08326.1"/>
    </source>
</evidence>
<dbReference type="Pfam" id="PF07103">
    <property type="entry name" value="DUF1365"/>
    <property type="match status" value="1"/>
</dbReference>
<organism evidence="3 4">
    <name type="scientific">Triparma verrucosa</name>
    <dbReference type="NCBI Taxonomy" id="1606542"/>
    <lineage>
        <taxon>Eukaryota</taxon>
        <taxon>Sar</taxon>
        <taxon>Stramenopiles</taxon>
        <taxon>Ochrophyta</taxon>
        <taxon>Bolidophyceae</taxon>
        <taxon>Parmales</taxon>
        <taxon>Triparmaceae</taxon>
        <taxon>Triparma</taxon>
    </lineage>
</organism>
<dbReference type="InterPro" id="IPR010775">
    <property type="entry name" value="DUF1365"/>
</dbReference>
<dbReference type="InterPro" id="IPR002937">
    <property type="entry name" value="Amino_oxidase"/>
</dbReference>
<dbReference type="Pfam" id="PF01593">
    <property type="entry name" value="Amino_oxidase"/>
    <property type="match status" value="1"/>
</dbReference>
<dbReference type="Gene3D" id="3.90.660.20">
    <property type="entry name" value="Protoporphyrinogen oxidase, mitochondrial, domain 2"/>
    <property type="match status" value="1"/>
</dbReference>
<dbReference type="Gene3D" id="3.50.50.60">
    <property type="entry name" value="FAD/NAD(P)-binding domain"/>
    <property type="match status" value="1"/>
</dbReference>
<reference evidence="4" key="1">
    <citation type="journal article" date="2023" name="Commun. Biol.">
        <title>Genome analysis of Parmales, the sister group of diatoms, reveals the evolutionary specialization of diatoms from phago-mixotrophs to photoautotrophs.</title>
        <authorList>
            <person name="Ban H."/>
            <person name="Sato S."/>
            <person name="Yoshikawa S."/>
            <person name="Yamada K."/>
            <person name="Nakamura Y."/>
            <person name="Ichinomiya M."/>
            <person name="Sato N."/>
            <person name="Blanc-Mathieu R."/>
            <person name="Endo H."/>
            <person name="Kuwata A."/>
            <person name="Ogata H."/>
        </authorList>
    </citation>
    <scope>NUCLEOTIDE SEQUENCE [LARGE SCALE GENOMIC DNA]</scope>
    <source>
        <strain evidence="4">NIES 3699</strain>
    </source>
</reference>
<dbReference type="AlphaFoldDB" id="A0A9W7CP03"/>
<protein>
    <recommendedName>
        <fullName evidence="2">Amine oxidase domain-containing protein</fullName>
    </recommendedName>
</protein>
<gene>
    <name evidence="3" type="ORF">TrVE_jg1916</name>
</gene>
<dbReference type="PANTHER" id="PTHR42923:SF17">
    <property type="entry name" value="AMINE OXIDASE DOMAIN-CONTAINING PROTEIN"/>
    <property type="match status" value="1"/>
</dbReference>
<evidence type="ECO:0000259" key="2">
    <source>
        <dbReference type="Pfam" id="PF01593"/>
    </source>
</evidence>
<keyword evidence="1" id="KW-0472">Membrane</keyword>
<name>A0A9W7CP03_9STRA</name>
<sequence length="669" mass="75778">MSVAVIGSGIAGLSSTYHLRKYSESTKVSLFESASRIGGHAYPFKTREGDMVDLGFMVCNHVTYPNLMEFFDRHQIPLDASSMSLGIRVKEGWEWSFGNSAALFGMMLTRRFWMFAHWKYHFDRDACAFVTKPSEADNQLTLREWCTKQGYGDELVEGWLRPICAAVWSAPHTEALGANAVAILRFLKNHGLLTAFPPVWNTPRGRTTVMLQRFADYFRANDVAVHTGDAVTSIERVGDQYTLKTKSGKKYSGFDHVVLAVPQHVVPLLAPSPDPCLQKLTSSKNDVVLHTDPSVMPRDPVHWAAWNVDSPTDTLTYWVRRLQHIPRTNLFISLNPTQEWLEANASSDTVLHRETLCHPLFTADSAATVRTIKTSLQGKNNIWYAGAWMQNGFHEDGFVSGIEAARGVLDRPDIPLLPPENDTYNPVWHTMLGSTNHVRTKPKEHKFKSSLAMDYFSLSSLPNGWIRRFRRGDYFGDPGLPLDRCVRSVVAQQCGVFPAGAVDLLTHLSAYGYCFNPISFYFCWNDSDRTRVDFLVIEVTNIPWMQRTIFTIDTRKDVRGKDVRAKPLHVSPFNPPPDGEQEWHISYDMGQLPEKFQCTVVSKRQGDTQTHASMHVRRAGDREWGLWAVLPQSVIVVLLIHVHAFFLWLKGCFVYTNATNPDVRTSLRP</sequence>
<feature type="transmembrane region" description="Helical" evidence="1">
    <location>
        <begin position="624"/>
        <end position="649"/>
    </location>
</feature>
<comment type="caution">
    <text evidence="3">The sequence shown here is derived from an EMBL/GenBank/DDBJ whole genome shotgun (WGS) entry which is preliminary data.</text>
</comment>
<dbReference type="InterPro" id="IPR050464">
    <property type="entry name" value="Zeta_carotene_desat/Oxidored"/>
</dbReference>
<dbReference type="EMBL" id="BRXX01000380">
    <property type="protein sequence ID" value="GMI08326.1"/>
    <property type="molecule type" value="Genomic_DNA"/>
</dbReference>
<feature type="domain" description="Amine oxidase" evidence="2">
    <location>
        <begin position="10"/>
        <end position="271"/>
    </location>
</feature>
<dbReference type="SUPFAM" id="SSF51905">
    <property type="entry name" value="FAD/NAD(P)-binding domain"/>
    <property type="match status" value="1"/>
</dbReference>
<keyword evidence="1" id="KW-1133">Transmembrane helix</keyword>